<dbReference type="InterPro" id="IPR016187">
    <property type="entry name" value="CTDL_fold"/>
</dbReference>
<dbReference type="Proteomes" id="UP001466331">
    <property type="component" value="Unassembled WGS sequence"/>
</dbReference>
<feature type="domain" description="Sulfatase-modifying factor enzyme-like" evidence="1">
    <location>
        <begin position="309"/>
        <end position="524"/>
    </location>
</feature>
<reference evidence="2 3" key="1">
    <citation type="submission" date="2024-03" db="EMBL/GenBank/DDBJ databases">
        <title>Ignisphaera cupida sp. nov., a hyperthermophilic hydrolytic archaeon from a hot spring of Kamchatka, and proposal of Ignisphaeraceae fam. nov.</title>
        <authorList>
            <person name="Podosokorskaya O.A."/>
            <person name="Elcheninov A.G."/>
            <person name="Maltseva A.I."/>
            <person name="Zayulina K.S."/>
            <person name="Novikov A."/>
            <person name="Merkel A.Y."/>
        </authorList>
    </citation>
    <scope>NUCLEOTIDE SEQUENCE [LARGE SCALE GENOMIC DNA]</scope>
    <source>
        <strain evidence="2 3">38H-sp</strain>
    </source>
</reference>
<gene>
    <name evidence="2" type="ORF">WKV44_05250</name>
</gene>
<dbReference type="Pfam" id="PF03781">
    <property type="entry name" value="FGE-sulfatase"/>
    <property type="match status" value="1"/>
</dbReference>
<protein>
    <submittedName>
        <fullName evidence="2">SUMF1/EgtB/PvdO family nonheme iron enzyme</fullName>
    </submittedName>
</protein>
<organism evidence="2 3">
    <name type="scientific">Rarispira pelagica</name>
    <dbReference type="NCBI Taxonomy" id="3141764"/>
    <lineage>
        <taxon>Bacteria</taxon>
        <taxon>Pseudomonadati</taxon>
        <taxon>Spirochaetota</taxon>
        <taxon>Spirochaetia</taxon>
        <taxon>Winmispirales</taxon>
        <taxon>Winmispiraceae</taxon>
        <taxon>Rarispira</taxon>
    </lineage>
</organism>
<evidence type="ECO:0000259" key="1">
    <source>
        <dbReference type="Pfam" id="PF03781"/>
    </source>
</evidence>
<proteinExistence type="predicted"/>
<dbReference type="PANTHER" id="PTHR23150">
    <property type="entry name" value="SULFATASE MODIFYING FACTOR 1, 2"/>
    <property type="match status" value="1"/>
</dbReference>
<dbReference type="Gene3D" id="3.90.1580.10">
    <property type="entry name" value="paralog of FGE (formylglycine-generating enzyme)"/>
    <property type="match status" value="1"/>
</dbReference>
<dbReference type="InterPro" id="IPR005532">
    <property type="entry name" value="SUMF_dom"/>
</dbReference>
<dbReference type="InterPro" id="IPR042095">
    <property type="entry name" value="SUMF_sf"/>
</dbReference>
<name>A0ABU9UCR8_9SPIR</name>
<sequence>MGKIYFLSRGISLFLIVLLLVVSCSTLPTPDEIEYEPGFYYGKGSGTTQANATKEAKKDLIKLAIGKTREAAGLSGIVMITDDMVNSLDLSSLKIIAMDNSNGLWTVVCRVKEKDWNEYQLKRIESTRADIIPDLLKIKLSSDISFSDRIKEIASIVNRLYIEMLFDILTEEAGGGRLILDSCEDIAEKEFSTLKFEMETIPGFVEVSTGFNGRLITQSDTGRVPILATWTVRGEEPITIKLLTSEDGYFTINFPDNPQFYNRSVKLTLRTGFFDDTYSSDFLQKLELSTETSFFYQCFENIDKYFFENEVFVPGGDYKIGAVEGDVYATQKEASRTVTLKSFYMDKFLVTNSLWAMYLDSIGSDSYPEYWDNPDYNQYDQPVIGVSYDEAVAFSKWLSEKLGVVKRLPTEEEWEVAARGGQDIIFPWGNESPADGQYANYDGEDNFFGTSPVGSFPDGVNSLGLYDMAGNVWQWTSSPCSTSGNKNIVKGGGWMDGPQELRISNKRCLTKSKGYVDVGIRLIREVTENEN</sequence>
<dbReference type="EMBL" id="JBCHKQ010000002">
    <property type="protein sequence ID" value="MEM5947942.1"/>
    <property type="molecule type" value="Genomic_DNA"/>
</dbReference>
<accession>A0ABU9UCR8</accession>
<dbReference type="SUPFAM" id="SSF56436">
    <property type="entry name" value="C-type lectin-like"/>
    <property type="match status" value="1"/>
</dbReference>
<dbReference type="RefSeq" id="WP_420069388.1">
    <property type="nucleotide sequence ID" value="NZ_JBCHKQ010000002.1"/>
</dbReference>
<dbReference type="PANTHER" id="PTHR23150:SF19">
    <property type="entry name" value="FORMYLGLYCINE-GENERATING ENZYME"/>
    <property type="match status" value="1"/>
</dbReference>
<dbReference type="PROSITE" id="PS51257">
    <property type="entry name" value="PROKAR_LIPOPROTEIN"/>
    <property type="match status" value="1"/>
</dbReference>
<comment type="caution">
    <text evidence="2">The sequence shown here is derived from an EMBL/GenBank/DDBJ whole genome shotgun (WGS) entry which is preliminary data.</text>
</comment>
<evidence type="ECO:0000313" key="2">
    <source>
        <dbReference type="EMBL" id="MEM5947942.1"/>
    </source>
</evidence>
<evidence type="ECO:0000313" key="3">
    <source>
        <dbReference type="Proteomes" id="UP001466331"/>
    </source>
</evidence>
<dbReference type="InterPro" id="IPR051043">
    <property type="entry name" value="Sulfatase_Mod_Factor_Kinase"/>
</dbReference>
<keyword evidence="3" id="KW-1185">Reference proteome</keyword>